<reference evidence="4" key="2">
    <citation type="submission" date="2021-09" db="EMBL/GenBank/DDBJ databases">
        <authorList>
            <person name="Gilroy R."/>
        </authorList>
    </citation>
    <scope>NUCLEOTIDE SEQUENCE</scope>
    <source>
        <strain evidence="4">CHK160-4876</strain>
    </source>
</reference>
<dbReference type="SUPFAM" id="SSF53807">
    <property type="entry name" value="Helical backbone' metal receptor"/>
    <property type="match status" value="1"/>
</dbReference>
<dbReference type="PROSITE" id="PS50983">
    <property type="entry name" value="FE_B12_PBP"/>
    <property type="match status" value="1"/>
</dbReference>
<dbReference type="AlphaFoldDB" id="A0A921T5E9"/>
<feature type="signal peptide" evidence="2">
    <location>
        <begin position="1"/>
        <end position="20"/>
    </location>
</feature>
<feature type="chain" id="PRO_5038580786" evidence="2">
    <location>
        <begin position="21"/>
        <end position="324"/>
    </location>
</feature>
<accession>A0A921T5E9</accession>
<dbReference type="PANTHER" id="PTHR30535">
    <property type="entry name" value="VITAMIN B12-BINDING PROTEIN"/>
    <property type="match status" value="1"/>
</dbReference>
<dbReference type="EMBL" id="DYTV01000092">
    <property type="protein sequence ID" value="HJH11361.1"/>
    <property type="molecule type" value="Genomic_DNA"/>
</dbReference>
<evidence type="ECO:0000313" key="4">
    <source>
        <dbReference type="EMBL" id="HJH11361.1"/>
    </source>
</evidence>
<dbReference type="OrthoDB" id="356537at2"/>
<dbReference type="PANTHER" id="PTHR30535:SF7">
    <property type="entry name" value="IRON(III) DICITRATE-BINDING PROTEIN"/>
    <property type="match status" value="1"/>
</dbReference>
<dbReference type="CDD" id="cd01148">
    <property type="entry name" value="TroA_a"/>
    <property type="match status" value="1"/>
</dbReference>
<name>A0A921T5E9_9BACL</name>
<dbReference type="RefSeq" id="WP_108306926.1">
    <property type="nucleotide sequence ID" value="NZ_QAFW01000015.1"/>
</dbReference>
<dbReference type="InterPro" id="IPR002491">
    <property type="entry name" value="ABC_transptr_periplasmic_BD"/>
</dbReference>
<evidence type="ECO:0000256" key="2">
    <source>
        <dbReference type="SAM" id="SignalP"/>
    </source>
</evidence>
<evidence type="ECO:0000256" key="1">
    <source>
        <dbReference type="ARBA" id="ARBA00008814"/>
    </source>
</evidence>
<dbReference type="PROSITE" id="PS51257">
    <property type="entry name" value="PROKAR_LIPOPROTEIN"/>
    <property type="match status" value="1"/>
</dbReference>
<comment type="caution">
    <text evidence="4">The sequence shown here is derived from an EMBL/GenBank/DDBJ whole genome shotgun (WGS) entry which is preliminary data.</text>
</comment>
<evidence type="ECO:0000313" key="5">
    <source>
        <dbReference type="Proteomes" id="UP000700212"/>
    </source>
</evidence>
<dbReference type="InterPro" id="IPR050902">
    <property type="entry name" value="ABC_Transporter_SBP"/>
</dbReference>
<feature type="domain" description="Fe/B12 periplasmic-binding" evidence="3">
    <location>
        <begin position="57"/>
        <end position="323"/>
    </location>
</feature>
<evidence type="ECO:0000259" key="3">
    <source>
        <dbReference type="PROSITE" id="PS50983"/>
    </source>
</evidence>
<dbReference type="Pfam" id="PF01497">
    <property type="entry name" value="Peripla_BP_2"/>
    <property type="match status" value="1"/>
</dbReference>
<dbReference type="Proteomes" id="UP000700212">
    <property type="component" value="Unassembled WGS sequence"/>
</dbReference>
<gene>
    <name evidence="4" type="ORF">K8V30_06725</name>
</gene>
<organism evidence="4 5">
    <name type="scientific">Metalysinibacillus jejuensis</name>
    <dbReference type="NCBI Taxonomy" id="914327"/>
    <lineage>
        <taxon>Bacteria</taxon>
        <taxon>Bacillati</taxon>
        <taxon>Bacillota</taxon>
        <taxon>Bacilli</taxon>
        <taxon>Bacillales</taxon>
        <taxon>Caryophanaceae</taxon>
        <taxon>Metalysinibacillus</taxon>
    </lineage>
</organism>
<keyword evidence="2" id="KW-0732">Signal</keyword>
<proteinExistence type="inferred from homology"/>
<sequence>MKKFYLLVTLALTLLLAACGNDTKDEVKTPASENDKNEVVTIENNDLTFTYDQAPTRAISLNQHVTEIMLALGLEDSMVGTAYLDDEIYPPLKDAYDKVPVLAAEYPSKEQVIEAEADFLYGGWPSALAEKSIGTAAEWQEMGVNSYLQTSSVMNEPKLEDIFTDIRNIAKIFRIEERGESLIEELQSNVGAIQAQLPEQSDAVRVFVYDSGDKELLTAAQNIMNNFITQAGGDNIFKSIEKGWTSVSKEDVVTHDPEVIVIMDYGGTPLEDKMTFLKNDPALKNTTAVKNEHFVIMPLSAASEGVRAAEAIETLAKGFYPDNF</sequence>
<comment type="similarity">
    <text evidence="1">Belongs to the bacterial solute-binding protein 8 family.</text>
</comment>
<dbReference type="Gene3D" id="3.40.50.1980">
    <property type="entry name" value="Nitrogenase molybdenum iron protein domain"/>
    <property type="match status" value="2"/>
</dbReference>
<reference evidence="4" key="1">
    <citation type="journal article" date="2021" name="PeerJ">
        <title>Extensive microbial diversity within the chicken gut microbiome revealed by metagenomics and culture.</title>
        <authorList>
            <person name="Gilroy R."/>
            <person name="Ravi A."/>
            <person name="Getino M."/>
            <person name="Pursley I."/>
            <person name="Horton D.L."/>
            <person name="Alikhan N.F."/>
            <person name="Baker D."/>
            <person name="Gharbi K."/>
            <person name="Hall N."/>
            <person name="Watson M."/>
            <person name="Adriaenssens E.M."/>
            <person name="Foster-Nyarko E."/>
            <person name="Jarju S."/>
            <person name="Secka A."/>
            <person name="Antonio M."/>
            <person name="Oren A."/>
            <person name="Chaudhuri R.R."/>
            <person name="La Ragione R."/>
            <person name="Hildebrand F."/>
            <person name="Pallen M.J."/>
        </authorList>
    </citation>
    <scope>NUCLEOTIDE SEQUENCE</scope>
    <source>
        <strain evidence="4">CHK160-4876</strain>
    </source>
</reference>
<protein>
    <submittedName>
        <fullName evidence="4">ABC transporter substrate-binding protein</fullName>
    </submittedName>
</protein>